<dbReference type="OrthoDB" id="5588650at2"/>
<evidence type="ECO:0000313" key="2">
    <source>
        <dbReference type="EMBL" id="TYC56555.1"/>
    </source>
</evidence>
<keyword evidence="3" id="KW-1185">Reference proteome</keyword>
<dbReference type="PIRSF" id="PIRSF005610">
    <property type="entry name" value="SirB"/>
    <property type="match status" value="1"/>
</dbReference>
<dbReference type="EMBL" id="SDKK01000010">
    <property type="protein sequence ID" value="TYC56555.1"/>
    <property type="molecule type" value="Genomic_DNA"/>
</dbReference>
<evidence type="ECO:0000313" key="3">
    <source>
        <dbReference type="Proteomes" id="UP000389128"/>
    </source>
</evidence>
<evidence type="ECO:0000256" key="1">
    <source>
        <dbReference type="SAM" id="Phobius"/>
    </source>
</evidence>
<dbReference type="PANTHER" id="PTHR39594">
    <property type="entry name" value="PROTEIN YCHQ"/>
    <property type="match status" value="1"/>
</dbReference>
<feature type="transmembrane region" description="Helical" evidence="1">
    <location>
        <begin position="67"/>
        <end position="87"/>
    </location>
</feature>
<proteinExistence type="predicted"/>
<keyword evidence="1" id="KW-0472">Membrane</keyword>
<accession>A0A6C2CT69</accession>
<dbReference type="RefSeq" id="WP_148579293.1">
    <property type="nucleotide sequence ID" value="NZ_JAVEUW010000010.1"/>
</dbReference>
<comment type="caution">
    <text evidence="2">The sequence shown here is derived from an EMBL/GenBank/DDBJ whole genome shotgun (WGS) entry which is preliminary data.</text>
</comment>
<keyword evidence="1" id="KW-0812">Transmembrane</keyword>
<dbReference type="Pfam" id="PF04247">
    <property type="entry name" value="SirB"/>
    <property type="match status" value="1"/>
</dbReference>
<sequence length="128" mass="13792">MYLALKHFHITCVILSGTGFALRGWWSITGSPRLRARLTRILPHIVDSCLLASAIGLAVMAEQYPFVHGWLTAKVLGLLTYIGLGAVALRPARPKGVRVAAFVGALATLAYIVSVALSKNPLGWLAWV</sequence>
<protein>
    <submittedName>
        <fullName evidence="2">Regulator SirB</fullName>
    </submittedName>
</protein>
<feature type="transmembrane region" description="Helical" evidence="1">
    <location>
        <begin position="99"/>
        <end position="118"/>
    </location>
</feature>
<name>A0A6C2CT69_9RHOO</name>
<dbReference type="Proteomes" id="UP000389128">
    <property type="component" value="Unassembled WGS sequence"/>
</dbReference>
<feature type="transmembrane region" description="Helical" evidence="1">
    <location>
        <begin position="6"/>
        <end position="26"/>
    </location>
</feature>
<dbReference type="GO" id="GO:0005886">
    <property type="term" value="C:plasma membrane"/>
    <property type="evidence" value="ECO:0007669"/>
    <property type="project" value="TreeGrafter"/>
</dbReference>
<reference evidence="2 3" key="1">
    <citation type="submission" date="2019-01" db="EMBL/GenBank/DDBJ databases">
        <title>Zoogloea oleivorans genome sequencing and assembly.</title>
        <authorList>
            <person name="Tancsics A."/>
            <person name="Farkas M."/>
            <person name="Kriszt B."/>
            <person name="Maroti G."/>
            <person name="Horvath B."/>
        </authorList>
    </citation>
    <scope>NUCLEOTIDE SEQUENCE [LARGE SCALE GENOMIC DNA]</scope>
    <source>
        <strain evidence="2 3">Buc</strain>
    </source>
</reference>
<gene>
    <name evidence="2" type="ORF">ETQ85_11925</name>
</gene>
<dbReference type="AlphaFoldDB" id="A0A6C2CT69"/>
<dbReference type="InterPro" id="IPR007360">
    <property type="entry name" value="SirB"/>
</dbReference>
<dbReference type="PANTHER" id="PTHR39594:SF1">
    <property type="entry name" value="PROTEIN YCHQ"/>
    <property type="match status" value="1"/>
</dbReference>
<organism evidence="2 3">
    <name type="scientific">Zoogloea oleivorans</name>
    <dbReference type="NCBI Taxonomy" id="1552750"/>
    <lineage>
        <taxon>Bacteria</taxon>
        <taxon>Pseudomonadati</taxon>
        <taxon>Pseudomonadota</taxon>
        <taxon>Betaproteobacteria</taxon>
        <taxon>Rhodocyclales</taxon>
        <taxon>Zoogloeaceae</taxon>
        <taxon>Zoogloea</taxon>
    </lineage>
</organism>
<keyword evidence="1" id="KW-1133">Transmembrane helix</keyword>